<proteinExistence type="predicted"/>
<organism evidence="1">
    <name type="scientific">marine sediment metagenome</name>
    <dbReference type="NCBI Taxonomy" id="412755"/>
    <lineage>
        <taxon>unclassified sequences</taxon>
        <taxon>metagenomes</taxon>
        <taxon>ecological metagenomes</taxon>
    </lineage>
</organism>
<dbReference type="AlphaFoldDB" id="A0A0F9AY95"/>
<gene>
    <name evidence="1" type="ORF">LCGC14_2516220</name>
</gene>
<evidence type="ECO:0000313" key="1">
    <source>
        <dbReference type="EMBL" id="KKL14380.1"/>
    </source>
</evidence>
<protein>
    <submittedName>
        <fullName evidence="1">Uncharacterized protein</fullName>
    </submittedName>
</protein>
<accession>A0A0F9AY95</accession>
<dbReference type="EMBL" id="LAZR01040482">
    <property type="protein sequence ID" value="KKL14380.1"/>
    <property type="molecule type" value="Genomic_DNA"/>
</dbReference>
<feature type="non-terminal residue" evidence="1">
    <location>
        <position position="1"/>
    </location>
</feature>
<reference evidence="1" key="1">
    <citation type="journal article" date="2015" name="Nature">
        <title>Complex archaea that bridge the gap between prokaryotes and eukaryotes.</title>
        <authorList>
            <person name="Spang A."/>
            <person name="Saw J.H."/>
            <person name="Jorgensen S.L."/>
            <person name="Zaremba-Niedzwiedzka K."/>
            <person name="Martijn J."/>
            <person name="Lind A.E."/>
            <person name="van Eijk R."/>
            <person name="Schleper C."/>
            <person name="Guy L."/>
            <person name="Ettema T.J."/>
        </authorList>
    </citation>
    <scope>NUCLEOTIDE SEQUENCE</scope>
</reference>
<name>A0A0F9AY95_9ZZZZ</name>
<comment type="caution">
    <text evidence="1">The sequence shown here is derived from an EMBL/GenBank/DDBJ whole genome shotgun (WGS) entry which is preliminary data.</text>
</comment>
<sequence>IAHRRWGQITETQRNEILNYLVDEAKKVVRDGITDKANRQDLLSLEQLYVR</sequence>